<dbReference type="AlphaFoldDB" id="A0A176WF51"/>
<protein>
    <submittedName>
        <fullName evidence="1">Uncharacterized protein</fullName>
    </submittedName>
</protein>
<keyword evidence="2" id="KW-1185">Reference proteome</keyword>
<evidence type="ECO:0000313" key="2">
    <source>
        <dbReference type="Proteomes" id="UP000077202"/>
    </source>
</evidence>
<comment type="caution">
    <text evidence="1">The sequence shown here is derived from an EMBL/GenBank/DDBJ whole genome shotgun (WGS) entry which is preliminary data.</text>
</comment>
<dbReference type="EMBL" id="LVLJ01001134">
    <property type="protein sequence ID" value="OAE31231.1"/>
    <property type="molecule type" value="Genomic_DNA"/>
</dbReference>
<proteinExistence type="predicted"/>
<gene>
    <name evidence="1" type="ORF">AXG93_1293s1080</name>
</gene>
<sequence>MDLNYEDPDREGFPYKRNILSVGTEWGKGTLNRNPQTGARHQKELPHMATALTKPGPGVGSVSVKFQCGVSHALKIVATQRNIDFGQDYLEHTKTTIIHEGS</sequence>
<evidence type="ECO:0000313" key="1">
    <source>
        <dbReference type="EMBL" id="OAE31231.1"/>
    </source>
</evidence>
<organism evidence="1 2">
    <name type="scientific">Marchantia polymorpha subsp. ruderalis</name>
    <dbReference type="NCBI Taxonomy" id="1480154"/>
    <lineage>
        <taxon>Eukaryota</taxon>
        <taxon>Viridiplantae</taxon>
        <taxon>Streptophyta</taxon>
        <taxon>Embryophyta</taxon>
        <taxon>Marchantiophyta</taxon>
        <taxon>Marchantiopsida</taxon>
        <taxon>Marchantiidae</taxon>
        <taxon>Marchantiales</taxon>
        <taxon>Marchantiaceae</taxon>
        <taxon>Marchantia</taxon>
    </lineage>
</organism>
<dbReference type="Proteomes" id="UP000077202">
    <property type="component" value="Unassembled WGS sequence"/>
</dbReference>
<accession>A0A176WF51</accession>
<reference evidence="1" key="1">
    <citation type="submission" date="2016-03" db="EMBL/GenBank/DDBJ databases">
        <title>Mechanisms controlling the formation of the plant cell surface in tip-growing cells are functionally conserved among land plants.</title>
        <authorList>
            <person name="Honkanen S."/>
            <person name="Jones V.A."/>
            <person name="Morieri G."/>
            <person name="Champion C."/>
            <person name="Hetherington A.J."/>
            <person name="Kelly S."/>
            <person name="Saint-Marcoux D."/>
            <person name="Proust H."/>
            <person name="Prescott H."/>
            <person name="Dolan L."/>
        </authorList>
    </citation>
    <scope>NUCLEOTIDE SEQUENCE [LARGE SCALE GENOMIC DNA]</scope>
    <source>
        <tissue evidence="1">Whole gametophyte</tissue>
    </source>
</reference>
<name>A0A176WF51_MARPO</name>